<keyword evidence="1" id="KW-0812">Transmembrane</keyword>
<dbReference type="Proteomes" id="UP000825123">
    <property type="component" value="Chromosome"/>
</dbReference>
<keyword evidence="1" id="KW-1133">Transmembrane helix</keyword>
<evidence type="ECO:0000313" key="3">
    <source>
        <dbReference type="Proteomes" id="UP000825123"/>
    </source>
</evidence>
<feature type="transmembrane region" description="Helical" evidence="1">
    <location>
        <begin position="140"/>
        <end position="162"/>
    </location>
</feature>
<organism evidence="2 3">
    <name type="scientific">Stygiolobus caldivivus</name>
    <dbReference type="NCBI Taxonomy" id="2824673"/>
    <lineage>
        <taxon>Archaea</taxon>
        <taxon>Thermoproteota</taxon>
        <taxon>Thermoprotei</taxon>
        <taxon>Sulfolobales</taxon>
        <taxon>Sulfolobaceae</taxon>
        <taxon>Stygiolobus</taxon>
    </lineage>
</organism>
<accession>A0A8D5U5D3</accession>
<dbReference type="GeneID" id="66162830"/>
<keyword evidence="3" id="KW-1185">Reference proteome</keyword>
<sequence length="263" mass="29749">MIRESTRIIFSRRRFYIIVIIFVVLNILFISSTIGSYQRLVSLNRIYKYAVLPSVESLLLADVFYILPLYLSDIVSEEKDSSRVIFLKSLFKGNTKRYLLSKVLSAIIVMSVFSVTLSLTLTEIINFYLVGLSSLQMLEISVILSIILVVINIQMVGLGSLFNNPKISIVFNFLFYSVFYNGTLIYILEHGFSHYYLDLVVSVQFFTMNNVENRPISLLFSVIGGTAPHISISLSQIILGILINLAVGVIPIIYSLMKIGKEN</sequence>
<keyword evidence="1" id="KW-0472">Membrane</keyword>
<dbReference type="KEGG" id="csty:KN1_10880"/>
<gene>
    <name evidence="2" type="ORF">KN1_10880</name>
</gene>
<proteinExistence type="predicted"/>
<feature type="transmembrane region" description="Helical" evidence="1">
    <location>
        <begin position="57"/>
        <end position="76"/>
    </location>
</feature>
<dbReference type="RefSeq" id="WP_221289814.1">
    <property type="nucleotide sequence ID" value="NZ_AP024597.1"/>
</dbReference>
<feature type="transmembrane region" description="Helical" evidence="1">
    <location>
        <begin position="15"/>
        <end position="37"/>
    </location>
</feature>
<reference evidence="2 3" key="1">
    <citation type="submission" date="2021-04" db="EMBL/GenBank/DDBJ databases">
        <title>Complete genome sequence of Stygiolobus sp. KN-1.</title>
        <authorList>
            <person name="Nakamura K."/>
            <person name="Sakai H."/>
            <person name="Kurosawa N."/>
        </authorList>
    </citation>
    <scope>NUCLEOTIDE SEQUENCE [LARGE SCALE GENOMIC DNA]</scope>
    <source>
        <strain evidence="2 3">KN-1</strain>
    </source>
</reference>
<dbReference type="AlphaFoldDB" id="A0A8D5U5D3"/>
<protein>
    <submittedName>
        <fullName evidence="2">Uncharacterized protein</fullName>
    </submittedName>
</protein>
<feature type="transmembrane region" description="Helical" evidence="1">
    <location>
        <begin position="237"/>
        <end position="257"/>
    </location>
</feature>
<name>A0A8D5U5D3_9CREN</name>
<evidence type="ECO:0000256" key="1">
    <source>
        <dbReference type="SAM" id="Phobius"/>
    </source>
</evidence>
<feature type="transmembrane region" description="Helical" evidence="1">
    <location>
        <begin position="97"/>
        <end position="120"/>
    </location>
</feature>
<evidence type="ECO:0000313" key="2">
    <source>
        <dbReference type="EMBL" id="BCU69791.1"/>
    </source>
</evidence>
<dbReference type="EMBL" id="AP024597">
    <property type="protein sequence ID" value="BCU69791.1"/>
    <property type="molecule type" value="Genomic_DNA"/>
</dbReference>
<feature type="transmembrane region" description="Helical" evidence="1">
    <location>
        <begin position="169"/>
        <end position="188"/>
    </location>
</feature>